<dbReference type="STRING" id="1653476.THC_0015"/>
<feature type="domain" description="4Fe-4S ferredoxin-type" evidence="5">
    <location>
        <begin position="224"/>
        <end position="254"/>
    </location>
</feature>
<accession>A0A0U4MZR2</accession>
<feature type="transmembrane region" description="Helical" evidence="4">
    <location>
        <begin position="431"/>
        <end position="450"/>
    </location>
</feature>
<feature type="transmembrane region" description="Helical" evidence="4">
    <location>
        <begin position="117"/>
        <end position="136"/>
    </location>
</feature>
<evidence type="ECO:0000313" key="7">
    <source>
        <dbReference type="Proteomes" id="UP000068196"/>
    </source>
</evidence>
<organism evidence="6 7">
    <name type="scientific">Caldimicrobium thiodismutans</name>
    <dbReference type="NCBI Taxonomy" id="1653476"/>
    <lineage>
        <taxon>Bacteria</taxon>
        <taxon>Pseudomonadati</taxon>
        <taxon>Thermodesulfobacteriota</taxon>
        <taxon>Thermodesulfobacteria</taxon>
        <taxon>Thermodesulfobacteriales</taxon>
        <taxon>Thermodesulfobacteriaceae</taxon>
        <taxon>Caldimicrobium</taxon>
    </lineage>
</organism>
<dbReference type="KEGG" id="cthi:THC_0015"/>
<dbReference type="EMBL" id="AP014945">
    <property type="protein sequence ID" value="BAU22422.1"/>
    <property type="molecule type" value="Genomic_DNA"/>
</dbReference>
<protein>
    <submittedName>
        <fullName evidence="6">(4Fe-4S)-binding protein</fullName>
    </submittedName>
</protein>
<feature type="transmembrane region" description="Helical" evidence="4">
    <location>
        <begin position="306"/>
        <end position="328"/>
    </location>
</feature>
<evidence type="ECO:0000256" key="2">
    <source>
        <dbReference type="ARBA" id="ARBA00022475"/>
    </source>
</evidence>
<name>A0A0U4MZR2_9BACT</name>
<dbReference type="Pfam" id="PF12801">
    <property type="entry name" value="Fer4_5"/>
    <property type="match status" value="2"/>
</dbReference>
<evidence type="ECO:0000256" key="3">
    <source>
        <dbReference type="ARBA" id="ARBA00023136"/>
    </source>
</evidence>
<evidence type="ECO:0000256" key="1">
    <source>
        <dbReference type="ARBA" id="ARBA00004236"/>
    </source>
</evidence>
<keyword evidence="3 4" id="KW-0472">Membrane</keyword>
<dbReference type="PANTHER" id="PTHR30224">
    <property type="entry name" value="ELECTRON TRANSPORT PROTEIN"/>
    <property type="match status" value="1"/>
</dbReference>
<sequence>MKILKTLFWPEIEGNNRINLFKISSKIKNFFYNRKNFALIRTLGDIIFLILILMGLFGPQDPKKNIMLFLAWGVWWSSLVLSWFFLGRMWCALCPFPGLARLFQKLKLSLLKEPSSFLKTYGIHIATALFFLIIWLESTTDLVYSPRYTALFILSIVLLAGIMGILFREYAWCRYLCPLGRITGVASTMALIEFRPDYRVCKGCKGAFCKKGKEKIKPCPVYLGAVAVQNNLNCFICGHCLLLCPYDSPAVYLRHPLREIILNKGKGITCAYVIPFLIGSQLARFLKDTPYFQSWVESLHFEPHLFFTLLFFWFSLFLIVLTKLAASYFRLVEDPILGKFNLTIAILIPMAFTGELIYRLRFFFKNVGDFLPTLGRQFNIPTLLNYQYFIPETVIKYLSLFLLTLSLLGSLYLVFYFYYKDFEREIPFQRYFHFIGIAIGLYIFYFFLIFTSI</sequence>
<dbReference type="InterPro" id="IPR052378">
    <property type="entry name" value="NosR_regulator"/>
</dbReference>
<keyword evidence="7" id="KW-1185">Reference proteome</keyword>
<feature type="transmembrane region" description="Helical" evidence="4">
    <location>
        <begin position="267"/>
        <end position="286"/>
    </location>
</feature>
<feature type="transmembrane region" description="Helical" evidence="4">
    <location>
        <begin position="69"/>
        <end position="96"/>
    </location>
</feature>
<keyword evidence="4" id="KW-1133">Transmembrane helix</keyword>
<reference evidence="6 7" key="1">
    <citation type="journal article" date="2016" name="Int. J. Syst. Evol. Microbiol.">
        <title>Caldimicrobium thiodismutans sp. nov., a sulfur-disproportionating bacterium isolated from a hot spring, and emended description of the genus Caldimicrobium.</title>
        <authorList>
            <person name="Kojima H."/>
            <person name="Umezawa K."/>
            <person name="Fukui M."/>
        </authorList>
    </citation>
    <scope>NUCLEOTIDE SEQUENCE [LARGE SCALE GENOMIC DNA]</scope>
    <source>
        <strain evidence="6 7">TF1</strain>
    </source>
</reference>
<keyword evidence="2" id="KW-1003">Cell membrane</keyword>
<proteinExistence type="predicted"/>
<feature type="transmembrane region" description="Helical" evidence="4">
    <location>
        <begin position="148"/>
        <end position="167"/>
    </location>
</feature>
<feature type="transmembrane region" description="Helical" evidence="4">
    <location>
        <begin position="397"/>
        <end position="419"/>
    </location>
</feature>
<dbReference type="GO" id="GO:0005886">
    <property type="term" value="C:plasma membrane"/>
    <property type="evidence" value="ECO:0007669"/>
    <property type="project" value="UniProtKB-SubCell"/>
</dbReference>
<dbReference type="SUPFAM" id="SSF54862">
    <property type="entry name" value="4Fe-4S ferredoxins"/>
    <property type="match status" value="1"/>
</dbReference>
<evidence type="ECO:0000259" key="5">
    <source>
        <dbReference type="PROSITE" id="PS51379"/>
    </source>
</evidence>
<dbReference type="PROSITE" id="PS51379">
    <property type="entry name" value="4FE4S_FER_2"/>
    <property type="match status" value="1"/>
</dbReference>
<dbReference type="PANTHER" id="PTHR30224:SF4">
    <property type="entry name" value="ELECTRON TRANSPORT PROTEIN YCCM-RELATED"/>
    <property type="match status" value="1"/>
</dbReference>
<comment type="subcellular location">
    <subcellularLocation>
        <location evidence="1">Cell membrane</location>
    </subcellularLocation>
</comment>
<feature type="transmembrane region" description="Helical" evidence="4">
    <location>
        <begin position="340"/>
        <end position="358"/>
    </location>
</feature>
<evidence type="ECO:0000313" key="6">
    <source>
        <dbReference type="EMBL" id="BAU22422.1"/>
    </source>
</evidence>
<gene>
    <name evidence="6" type="ORF">THC_0015</name>
</gene>
<keyword evidence="4" id="KW-0812">Transmembrane</keyword>
<reference evidence="7" key="2">
    <citation type="journal article" date="2016" name="Int. J. Syst. Evol. Microbiol.">
        <title>Caldimicrobium thiodismutans sp. nov., a sulfur-disproportionating bacterium isolated from a hot spring.</title>
        <authorList>
            <person name="Kojima H."/>
            <person name="Umezawa K."/>
            <person name="Fukui M."/>
        </authorList>
    </citation>
    <scope>NUCLEOTIDE SEQUENCE [LARGE SCALE GENOMIC DNA]</scope>
    <source>
        <strain evidence="7">TF1</strain>
    </source>
</reference>
<evidence type="ECO:0000256" key="4">
    <source>
        <dbReference type="SAM" id="Phobius"/>
    </source>
</evidence>
<dbReference type="AlphaFoldDB" id="A0A0U4MZR2"/>
<dbReference type="OrthoDB" id="9771372at2"/>
<feature type="transmembrane region" description="Helical" evidence="4">
    <location>
        <begin position="38"/>
        <end position="57"/>
    </location>
</feature>
<dbReference type="RefSeq" id="WP_068511539.1">
    <property type="nucleotide sequence ID" value="NZ_AP014945.1"/>
</dbReference>
<dbReference type="Proteomes" id="UP000068196">
    <property type="component" value="Chromosome"/>
</dbReference>
<dbReference type="InterPro" id="IPR017896">
    <property type="entry name" value="4Fe4S_Fe-S-bd"/>
</dbReference>